<dbReference type="InterPro" id="IPR036390">
    <property type="entry name" value="WH_DNA-bd_sf"/>
</dbReference>
<comment type="caution">
    <text evidence="3">The sequence shown here is derived from an EMBL/GenBank/DDBJ whole genome shotgun (WGS) entry which is preliminary data.</text>
</comment>
<evidence type="ECO:0000259" key="2">
    <source>
        <dbReference type="PROSITE" id="PS50987"/>
    </source>
</evidence>
<dbReference type="GO" id="GO:0003677">
    <property type="term" value="F:DNA binding"/>
    <property type="evidence" value="ECO:0007669"/>
    <property type="project" value="UniProtKB-KW"/>
</dbReference>
<evidence type="ECO:0000313" key="4">
    <source>
        <dbReference type="Proteomes" id="UP000215059"/>
    </source>
</evidence>
<dbReference type="CDD" id="cd00090">
    <property type="entry name" value="HTH_ARSR"/>
    <property type="match status" value="1"/>
</dbReference>
<organism evidence="3 4">
    <name type="scientific">Fictibacillus aquaticus</name>
    <dbReference type="NCBI Taxonomy" id="2021314"/>
    <lineage>
        <taxon>Bacteria</taxon>
        <taxon>Bacillati</taxon>
        <taxon>Bacillota</taxon>
        <taxon>Bacilli</taxon>
        <taxon>Bacillales</taxon>
        <taxon>Fictibacillaceae</taxon>
        <taxon>Fictibacillus</taxon>
    </lineage>
</organism>
<dbReference type="AlphaFoldDB" id="A0A235FEL2"/>
<dbReference type="Proteomes" id="UP000215059">
    <property type="component" value="Unassembled WGS sequence"/>
</dbReference>
<evidence type="ECO:0000256" key="1">
    <source>
        <dbReference type="ARBA" id="ARBA00023125"/>
    </source>
</evidence>
<keyword evidence="1" id="KW-0238">DNA-binding</keyword>
<reference evidence="3 4" key="1">
    <citation type="submission" date="2017-07" db="EMBL/GenBank/DDBJ databases">
        <title>Fictibacillus sp. nov. GDSW-R2A3 Genome sequencing and assembly.</title>
        <authorList>
            <person name="Mayilraj S."/>
        </authorList>
    </citation>
    <scope>NUCLEOTIDE SEQUENCE [LARGE SCALE GENOMIC DNA]</scope>
    <source>
        <strain evidence="3 4">GDSW-R2A3</strain>
    </source>
</reference>
<keyword evidence="4" id="KW-1185">Reference proteome</keyword>
<dbReference type="InterPro" id="IPR001845">
    <property type="entry name" value="HTH_ArsR_DNA-bd_dom"/>
</dbReference>
<dbReference type="InterPro" id="IPR036388">
    <property type="entry name" value="WH-like_DNA-bd_sf"/>
</dbReference>
<protein>
    <submittedName>
        <fullName evidence="3">Transcriptional regulator</fullName>
    </submittedName>
</protein>
<dbReference type="RefSeq" id="WP_094251394.1">
    <property type="nucleotide sequence ID" value="NZ_JBHLXL010000001.1"/>
</dbReference>
<dbReference type="GO" id="GO:0003700">
    <property type="term" value="F:DNA-binding transcription factor activity"/>
    <property type="evidence" value="ECO:0007669"/>
    <property type="project" value="InterPro"/>
</dbReference>
<dbReference type="Gene3D" id="1.10.10.10">
    <property type="entry name" value="Winged helix-like DNA-binding domain superfamily/Winged helix DNA-binding domain"/>
    <property type="match status" value="1"/>
</dbReference>
<proteinExistence type="predicted"/>
<gene>
    <name evidence="3" type="ORF">CGZ90_05970</name>
</gene>
<evidence type="ECO:0000313" key="3">
    <source>
        <dbReference type="EMBL" id="OYD59433.1"/>
    </source>
</evidence>
<sequence length="111" mass="12859">MGLHLITAMNALSEPNRFQIVELLRDGPLTVGEIAVKLGMLQPQTSKHLRVLNKAGIVKVEASANKRIYHLQQEPFQDIDAWLGSFRQLWNDRFDRLEDYLKQMQENENNN</sequence>
<dbReference type="Pfam" id="PF01022">
    <property type="entry name" value="HTH_5"/>
    <property type="match status" value="1"/>
</dbReference>
<dbReference type="PANTHER" id="PTHR38600">
    <property type="entry name" value="TRANSCRIPTIONAL REGULATORY PROTEIN"/>
    <property type="match status" value="1"/>
</dbReference>
<name>A0A235FEL2_9BACL</name>
<accession>A0A235FEL2</accession>
<dbReference type="SMART" id="SM00418">
    <property type="entry name" value="HTH_ARSR"/>
    <property type="match status" value="1"/>
</dbReference>
<feature type="domain" description="HTH arsR-type" evidence="2">
    <location>
        <begin position="1"/>
        <end position="91"/>
    </location>
</feature>
<dbReference type="NCBIfam" id="NF033788">
    <property type="entry name" value="HTH_metalloreg"/>
    <property type="match status" value="1"/>
</dbReference>
<dbReference type="PROSITE" id="PS50987">
    <property type="entry name" value="HTH_ARSR_2"/>
    <property type="match status" value="1"/>
</dbReference>
<dbReference type="EMBL" id="NOII01000001">
    <property type="protein sequence ID" value="OYD59433.1"/>
    <property type="molecule type" value="Genomic_DNA"/>
</dbReference>
<dbReference type="PANTHER" id="PTHR38600:SF1">
    <property type="entry name" value="TRANSCRIPTIONAL REGULATORY PROTEIN"/>
    <property type="match status" value="1"/>
</dbReference>
<dbReference type="PRINTS" id="PR00778">
    <property type="entry name" value="HTHARSR"/>
</dbReference>
<dbReference type="SUPFAM" id="SSF46785">
    <property type="entry name" value="Winged helix' DNA-binding domain"/>
    <property type="match status" value="1"/>
</dbReference>
<dbReference type="OrthoDB" id="9799175at2"/>
<dbReference type="InterPro" id="IPR011991">
    <property type="entry name" value="ArsR-like_HTH"/>
</dbReference>